<evidence type="ECO:0000256" key="9">
    <source>
        <dbReference type="ARBA" id="ARBA00022723"/>
    </source>
</evidence>
<keyword evidence="10" id="KW-0408">Iron</keyword>
<sequence>MEEQQDCTTTTVPVFQLTCDELTRELRTRFNKGAYHGQALYRHVMQHGQRDVTTIDAFKRSGDLADRVQAVLGWATGKITDTVNEGETIKFVTTLDDGARIESVIIPMRGYSTVCVSSQVGCRQGCVFCETAGMGFVRQLTAEEIVAQVWRTRHVMGHPVRNVVFMGMGEPLDNLDNVMQAIRVMQDQRGLDIPLRRMTLSTSGRVDGLKRLAEAGLTSIRLAISLNAANNELRSRIMPVNKRFPLDQLRQALRTFPLPPNREFFIEYVIFKGVNGSRDHVRDLLAFIRDLPVRVNVIGYNPGRNARFKAPEDRDLLAFAGYLREHGVHTRIRWSKGRSIMAGCGQLAAERGTGEHATGTHGNQPVIAID</sequence>
<evidence type="ECO:0000256" key="3">
    <source>
        <dbReference type="ARBA" id="ARBA00007544"/>
    </source>
</evidence>
<reference evidence="15" key="1">
    <citation type="submission" date="2016-06" db="EMBL/GenBank/DDBJ databases">
        <title>Draft genome sequence of Desulfoplanes formicivorans strain Pf12B.</title>
        <authorList>
            <person name="Watanabe M."/>
            <person name="Kojima H."/>
            <person name="Fukui M."/>
        </authorList>
    </citation>
    <scope>NUCLEOTIDE SEQUENCE [LARGE SCALE GENOMIC DNA]</scope>
    <source>
        <strain evidence="15">Pf12B</strain>
    </source>
</reference>
<dbReference type="GO" id="GO:0030488">
    <property type="term" value="P:tRNA methylation"/>
    <property type="evidence" value="ECO:0007669"/>
    <property type="project" value="TreeGrafter"/>
</dbReference>
<dbReference type="STRING" id="1592317.DPF_2639"/>
<dbReference type="GO" id="GO:0051539">
    <property type="term" value="F:4 iron, 4 sulfur cluster binding"/>
    <property type="evidence" value="ECO:0007669"/>
    <property type="project" value="UniProtKB-KW"/>
</dbReference>
<feature type="domain" description="Radical SAM core" evidence="13">
    <location>
        <begin position="108"/>
        <end position="333"/>
    </location>
</feature>
<evidence type="ECO:0000256" key="8">
    <source>
        <dbReference type="ARBA" id="ARBA00022691"/>
    </source>
</evidence>
<keyword evidence="4" id="KW-0004">4Fe-4S</keyword>
<dbReference type="GO" id="GO:0070475">
    <property type="term" value="P:rRNA base methylation"/>
    <property type="evidence" value="ECO:0007669"/>
    <property type="project" value="TreeGrafter"/>
</dbReference>
<dbReference type="AlphaFoldDB" id="A0A194AKR3"/>
<dbReference type="SFLD" id="SFLDF00275">
    <property type="entry name" value="adenosine_C2_methyltransferase"/>
    <property type="match status" value="1"/>
</dbReference>
<evidence type="ECO:0000313" key="14">
    <source>
        <dbReference type="EMBL" id="GAU09903.1"/>
    </source>
</evidence>
<evidence type="ECO:0000256" key="2">
    <source>
        <dbReference type="ARBA" id="ARBA00004496"/>
    </source>
</evidence>
<dbReference type="PROSITE" id="PS51918">
    <property type="entry name" value="RADICAL_SAM"/>
    <property type="match status" value="1"/>
</dbReference>
<comment type="similarity">
    <text evidence="3">Belongs to the radical SAM superfamily. RlmN family.</text>
</comment>
<comment type="caution">
    <text evidence="14">The sequence shown here is derived from an EMBL/GenBank/DDBJ whole genome shotgun (WGS) entry which is preliminary data.</text>
</comment>
<comment type="cofactor">
    <cofactor evidence="1">
        <name>[4Fe-4S] cluster</name>
        <dbReference type="ChEBI" id="CHEBI:49883"/>
    </cofactor>
</comment>
<dbReference type="SFLD" id="SFLDG01062">
    <property type="entry name" value="methyltransferase_(Class_A)"/>
    <property type="match status" value="1"/>
</dbReference>
<proteinExistence type="inferred from homology"/>
<evidence type="ECO:0000256" key="6">
    <source>
        <dbReference type="ARBA" id="ARBA00022603"/>
    </source>
</evidence>
<accession>A0A194AKR3</accession>
<dbReference type="GO" id="GO:0005737">
    <property type="term" value="C:cytoplasm"/>
    <property type="evidence" value="ECO:0007669"/>
    <property type="project" value="UniProtKB-SubCell"/>
</dbReference>
<dbReference type="Gene3D" id="3.20.20.70">
    <property type="entry name" value="Aldolase class I"/>
    <property type="match status" value="1"/>
</dbReference>
<dbReference type="SUPFAM" id="SSF102114">
    <property type="entry name" value="Radical SAM enzymes"/>
    <property type="match status" value="1"/>
</dbReference>
<dbReference type="Pfam" id="PF04055">
    <property type="entry name" value="Radical_SAM"/>
    <property type="match status" value="1"/>
</dbReference>
<keyword evidence="11" id="KW-0411">Iron-sulfur</keyword>
<keyword evidence="6 14" id="KW-0489">Methyltransferase</keyword>
<keyword evidence="5" id="KW-0963">Cytoplasm</keyword>
<dbReference type="InterPro" id="IPR004383">
    <property type="entry name" value="rRNA_lsu_MTrfase_RlmN/Cfr"/>
</dbReference>
<dbReference type="OrthoDB" id="9793973at2"/>
<dbReference type="PANTHER" id="PTHR30544:SF5">
    <property type="entry name" value="RADICAL SAM CORE DOMAIN-CONTAINING PROTEIN"/>
    <property type="match status" value="1"/>
</dbReference>
<dbReference type="InterPro" id="IPR058240">
    <property type="entry name" value="rSAM_sf"/>
</dbReference>
<dbReference type="InterPro" id="IPR013785">
    <property type="entry name" value="Aldolase_TIM"/>
</dbReference>
<keyword evidence="12" id="KW-1015">Disulfide bond</keyword>
<evidence type="ECO:0000259" key="13">
    <source>
        <dbReference type="PROSITE" id="PS51918"/>
    </source>
</evidence>
<gene>
    <name evidence="14" type="ORF">DPF_2639</name>
</gene>
<evidence type="ECO:0000256" key="1">
    <source>
        <dbReference type="ARBA" id="ARBA00001966"/>
    </source>
</evidence>
<evidence type="ECO:0000313" key="15">
    <source>
        <dbReference type="Proteomes" id="UP000095200"/>
    </source>
</evidence>
<name>A0A194AKR3_9BACT</name>
<evidence type="ECO:0000256" key="11">
    <source>
        <dbReference type="ARBA" id="ARBA00023014"/>
    </source>
</evidence>
<dbReference type="InterPro" id="IPR040072">
    <property type="entry name" value="Methyltransferase_A"/>
</dbReference>
<keyword evidence="9" id="KW-0479">Metal-binding</keyword>
<evidence type="ECO:0000256" key="12">
    <source>
        <dbReference type="ARBA" id="ARBA00023157"/>
    </source>
</evidence>
<dbReference type="PANTHER" id="PTHR30544">
    <property type="entry name" value="23S RRNA METHYLTRANSFERASE"/>
    <property type="match status" value="1"/>
</dbReference>
<dbReference type="Proteomes" id="UP000095200">
    <property type="component" value="Unassembled WGS sequence"/>
</dbReference>
<comment type="subcellular location">
    <subcellularLocation>
        <location evidence="2">Cytoplasm</location>
    </subcellularLocation>
</comment>
<dbReference type="InterPro" id="IPR007197">
    <property type="entry name" value="rSAM"/>
</dbReference>
<dbReference type="EMBL" id="BDFE01000020">
    <property type="protein sequence ID" value="GAU09903.1"/>
    <property type="molecule type" value="Genomic_DNA"/>
</dbReference>
<dbReference type="SFLD" id="SFLDS00029">
    <property type="entry name" value="Radical_SAM"/>
    <property type="match status" value="1"/>
</dbReference>
<organism evidence="14 15">
    <name type="scientific">Desulfoplanes formicivorans</name>
    <dbReference type="NCBI Taxonomy" id="1592317"/>
    <lineage>
        <taxon>Bacteria</taxon>
        <taxon>Pseudomonadati</taxon>
        <taxon>Thermodesulfobacteriota</taxon>
        <taxon>Desulfovibrionia</taxon>
        <taxon>Desulfovibrionales</taxon>
        <taxon>Desulfoplanaceae</taxon>
        <taxon>Desulfoplanes</taxon>
    </lineage>
</organism>
<keyword evidence="15" id="KW-1185">Reference proteome</keyword>
<evidence type="ECO:0000256" key="5">
    <source>
        <dbReference type="ARBA" id="ARBA00022490"/>
    </source>
</evidence>
<evidence type="ECO:0000256" key="4">
    <source>
        <dbReference type="ARBA" id="ARBA00022485"/>
    </source>
</evidence>
<dbReference type="RefSeq" id="WP_069860124.1">
    <property type="nucleotide sequence ID" value="NZ_BDFE01000020.1"/>
</dbReference>
<keyword evidence="7 14" id="KW-0808">Transferase</keyword>
<dbReference type="CDD" id="cd01335">
    <property type="entry name" value="Radical_SAM"/>
    <property type="match status" value="1"/>
</dbReference>
<protein>
    <submittedName>
        <fullName evidence="14">23S rRNA (Adenine(2503)-C(2))-methyltransferase</fullName>
    </submittedName>
</protein>
<evidence type="ECO:0000256" key="10">
    <source>
        <dbReference type="ARBA" id="ARBA00023004"/>
    </source>
</evidence>
<dbReference type="GO" id="GO:0046872">
    <property type="term" value="F:metal ion binding"/>
    <property type="evidence" value="ECO:0007669"/>
    <property type="project" value="UniProtKB-KW"/>
</dbReference>
<keyword evidence="8" id="KW-0949">S-adenosyl-L-methionine</keyword>
<dbReference type="PIRSF" id="PIRSF006004">
    <property type="entry name" value="CHP00048"/>
    <property type="match status" value="1"/>
</dbReference>
<dbReference type="GO" id="GO:0008173">
    <property type="term" value="F:RNA methyltransferase activity"/>
    <property type="evidence" value="ECO:0007669"/>
    <property type="project" value="InterPro"/>
</dbReference>
<evidence type="ECO:0000256" key="7">
    <source>
        <dbReference type="ARBA" id="ARBA00022679"/>
    </source>
</evidence>